<proteinExistence type="predicted"/>
<sequence length="164" mass="19051">MKYAQAEIERRWLVDTSALPDLSSCRHALITDSYLQATRLRLRKIENQADVQFKLCKKYGKAHPLTEDITNIYLTQSEYEQLLKSLPGAILRRKRIYFPYQGHHLAINFPENPKAPVIAECEFLSETEAEAFFPPTFCREEVSDKPEFEAWNFAQTEEGFAAFL</sequence>
<evidence type="ECO:0000313" key="1">
    <source>
        <dbReference type="EMBL" id="PIW19001.1"/>
    </source>
</evidence>
<gene>
    <name evidence="1" type="ORF">COW36_02515</name>
</gene>
<comment type="caution">
    <text evidence="1">The sequence shown here is derived from an EMBL/GenBank/DDBJ whole genome shotgun (WGS) entry which is preliminary data.</text>
</comment>
<dbReference type="SUPFAM" id="SSF55154">
    <property type="entry name" value="CYTH-like phosphatases"/>
    <property type="match status" value="1"/>
</dbReference>
<dbReference type="InterPro" id="IPR033469">
    <property type="entry name" value="CYTH-like_dom_sf"/>
</dbReference>
<protein>
    <recommendedName>
        <fullName evidence="3">CYTH domain-containing protein</fullName>
    </recommendedName>
</protein>
<dbReference type="Gene3D" id="2.40.320.10">
    <property type="entry name" value="Hypothetical Protein Pfu-838710-001"/>
    <property type="match status" value="1"/>
</dbReference>
<evidence type="ECO:0008006" key="3">
    <source>
        <dbReference type="Google" id="ProtNLM"/>
    </source>
</evidence>
<name>A0A2M7GA33_9BACT</name>
<evidence type="ECO:0000313" key="2">
    <source>
        <dbReference type="Proteomes" id="UP000231019"/>
    </source>
</evidence>
<reference evidence="1 2" key="1">
    <citation type="submission" date="2017-09" db="EMBL/GenBank/DDBJ databases">
        <title>Depth-based differentiation of microbial function through sediment-hosted aquifers and enrichment of novel symbionts in the deep terrestrial subsurface.</title>
        <authorList>
            <person name="Probst A.J."/>
            <person name="Ladd B."/>
            <person name="Jarett J.K."/>
            <person name="Geller-Mcgrath D.E."/>
            <person name="Sieber C.M."/>
            <person name="Emerson J.B."/>
            <person name="Anantharaman K."/>
            <person name="Thomas B.C."/>
            <person name="Malmstrom R."/>
            <person name="Stieglmeier M."/>
            <person name="Klingl A."/>
            <person name="Woyke T."/>
            <person name="Ryan C.M."/>
            <person name="Banfield J.F."/>
        </authorList>
    </citation>
    <scope>NUCLEOTIDE SEQUENCE [LARGE SCALE GENOMIC DNA]</scope>
    <source>
        <strain evidence="1">CG17_big_fil_post_rev_8_21_14_2_50_48_46</strain>
    </source>
</reference>
<dbReference type="EMBL" id="PFFQ01000006">
    <property type="protein sequence ID" value="PIW19001.1"/>
    <property type="molecule type" value="Genomic_DNA"/>
</dbReference>
<dbReference type="AlphaFoldDB" id="A0A2M7GA33"/>
<accession>A0A2M7GA33</accession>
<organism evidence="1 2">
    <name type="scientific">bacterium (Candidatus Blackallbacteria) CG17_big_fil_post_rev_8_21_14_2_50_48_46</name>
    <dbReference type="NCBI Taxonomy" id="2014261"/>
    <lineage>
        <taxon>Bacteria</taxon>
        <taxon>Candidatus Blackallbacteria</taxon>
    </lineage>
</organism>
<dbReference type="Proteomes" id="UP000231019">
    <property type="component" value="Unassembled WGS sequence"/>
</dbReference>